<gene>
    <name evidence="1" type="ORF">BC952_1708</name>
</gene>
<organism evidence="1 2">
    <name type="scientific">Flavobacterium limicola</name>
    <dbReference type="NCBI Taxonomy" id="180441"/>
    <lineage>
        <taxon>Bacteria</taxon>
        <taxon>Pseudomonadati</taxon>
        <taxon>Bacteroidota</taxon>
        <taxon>Flavobacteriia</taxon>
        <taxon>Flavobacteriales</taxon>
        <taxon>Flavobacteriaceae</taxon>
        <taxon>Flavobacterium</taxon>
    </lineage>
</organism>
<reference evidence="1 2" key="1">
    <citation type="submission" date="2018-10" db="EMBL/GenBank/DDBJ databases">
        <title>Genomic Encyclopedia of Archaeal and Bacterial Type Strains, Phase II (KMG-II): from individual species to whole genera.</title>
        <authorList>
            <person name="Goeker M."/>
        </authorList>
    </citation>
    <scope>NUCLEOTIDE SEQUENCE [LARGE SCALE GENOMIC DNA]</scope>
    <source>
        <strain evidence="1 2">DSM 15094</strain>
    </source>
</reference>
<evidence type="ECO:0000313" key="1">
    <source>
        <dbReference type="EMBL" id="RKS93856.1"/>
    </source>
</evidence>
<comment type="caution">
    <text evidence="1">The sequence shown here is derived from an EMBL/GenBank/DDBJ whole genome shotgun (WGS) entry which is preliminary data.</text>
</comment>
<dbReference type="RefSeq" id="WP_167445732.1">
    <property type="nucleotide sequence ID" value="NZ_RBXA01000002.1"/>
</dbReference>
<sequence length="54" mass="6430">MIPLAFGSIAWLYRTEKEMMQKEKIQRQKNSVSVFVDLKNQKQSFFTTFKNSIL</sequence>
<dbReference type="AlphaFoldDB" id="A0A495S3U3"/>
<accession>A0A495S3U3</accession>
<protein>
    <submittedName>
        <fullName evidence="1">Uncharacterized protein</fullName>
    </submittedName>
</protein>
<evidence type="ECO:0000313" key="2">
    <source>
        <dbReference type="Proteomes" id="UP000280091"/>
    </source>
</evidence>
<name>A0A495S3U3_9FLAO</name>
<proteinExistence type="predicted"/>
<dbReference type="EMBL" id="RBXA01000002">
    <property type="protein sequence ID" value="RKS93856.1"/>
    <property type="molecule type" value="Genomic_DNA"/>
</dbReference>
<keyword evidence="2" id="KW-1185">Reference proteome</keyword>
<dbReference type="Proteomes" id="UP000280091">
    <property type="component" value="Unassembled WGS sequence"/>
</dbReference>